<organism evidence="6 7">
    <name type="scientific">Agarivorans aestuarii</name>
    <dbReference type="NCBI Taxonomy" id="1563703"/>
    <lineage>
        <taxon>Bacteria</taxon>
        <taxon>Pseudomonadati</taxon>
        <taxon>Pseudomonadota</taxon>
        <taxon>Gammaproteobacteria</taxon>
        <taxon>Alteromonadales</taxon>
        <taxon>Alteromonadaceae</taxon>
        <taxon>Agarivorans</taxon>
    </lineage>
</organism>
<dbReference type="SUPFAM" id="SSF48498">
    <property type="entry name" value="Tetracyclin repressor-like, C-terminal domain"/>
    <property type="match status" value="1"/>
</dbReference>
<feature type="domain" description="HTH tetR-type" evidence="5">
    <location>
        <begin position="3"/>
        <end position="63"/>
    </location>
</feature>
<evidence type="ECO:0000256" key="2">
    <source>
        <dbReference type="ARBA" id="ARBA00023125"/>
    </source>
</evidence>
<accession>A0ABU7G4P4</accession>
<dbReference type="PROSITE" id="PS50977">
    <property type="entry name" value="HTH_TETR_2"/>
    <property type="match status" value="1"/>
</dbReference>
<evidence type="ECO:0000256" key="1">
    <source>
        <dbReference type="ARBA" id="ARBA00023015"/>
    </source>
</evidence>
<feature type="DNA-binding region" description="H-T-H motif" evidence="4">
    <location>
        <begin position="26"/>
        <end position="45"/>
    </location>
</feature>
<keyword evidence="1" id="KW-0805">Transcription regulation</keyword>
<dbReference type="Pfam" id="PF00440">
    <property type="entry name" value="TetR_N"/>
    <property type="match status" value="1"/>
</dbReference>
<protein>
    <submittedName>
        <fullName evidence="6">TetR/AcrR family transcriptional regulator</fullName>
    </submittedName>
</protein>
<dbReference type="PANTHER" id="PTHR47506:SF3">
    <property type="entry name" value="HTH-TYPE TRANSCRIPTIONAL REGULATOR LMRA"/>
    <property type="match status" value="1"/>
</dbReference>
<dbReference type="PANTHER" id="PTHR47506">
    <property type="entry name" value="TRANSCRIPTIONAL REGULATORY PROTEIN"/>
    <property type="match status" value="1"/>
</dbReference>
<reference evidence="7" key="1">
    <citation type="submission" date="2023-07" db="EMBL/GenBank/DDBJ databases">
        <title>Draft genome sequence of Agarivorans aestuarii strain ZMCS4, a CAZymes producing bacteria isolated from the marine brown algae Clodostephus spongiosus.</title>
        <authorList>
            <person name="Lorente B."/>
            <person name="Cabral C."/>
            <person name="Frias J."/>
            <person name="Faria J."/>
            <person name="Toubarro D."/>
        </authorList>
    </citation>
    <scope>NUCLEOTIDE SEQUENCE [LARGE SCALE GENOMIC DNA]</scope>
    <source>
        <strain evidence="7">ZMCS4</strain>
    </source>
</reference>
<evidence type="ECO:0000313" key="6">
    <source>
        <dbReference type="EMBL" id="MEE1674384.1"/>
    </source>
</evidence>
<dbReference type="EMBL" id="JAYDYW010000007">
    <property type="protein sequence ID" value="MEE1674384.1"/>
    <property type="molecule type" value="Genomic_DNA"/>
</dbReference>
<keyword evidence="3" id="KW-0804">Transcription</keyword>
<evidence type="ECO:0000313" key="7">
    <source>
        <dbReference type="Proteomes" id="UP001310248"/>
    </source>
</evidence>
<keyword evidence="7" id="KW-1185">Reference proteome</keyword>
<sequence>MASTKRDLLIDTAQGLFYQHGFRATGIDTILAESGVAKKTLYNHFKSKEDLIVACLYRRDQQLLSLLENSIEQLAPKQQCSPQLARVMAFFDALDGWINSDDFFGCMFINASAEYHQADNPVHIACTEHKNLVIKLIEKQLSELAIPQPLETAKQLAILADGAIVGAHTTNDSASAKHAKAVAEVLLNSYAQAA</sequence>
<dbReference type="InterPro" id="IPR036271">
    <property type="entry name" value="Tet_transcr_reg_TetR-rel_C_sf"/>
</dbReference>
<dbReference type="InterPro" id="IPR001647">
    <property type="entry name" value="HTH_TetR"/>
</dbReference>
<comment type="caution">
    <text evidence="6">The sequence shown here is derived from an EMBL/GenBank/DDBJ whole genome shotgun (WGS) entry which is preliminary data.</text>
</comment>
<dbReference type="SUPFAM" id="SSF46689">
    <property type="entry name" value="Homeodomain-like"/>
    <property type="match status" value="1"/>
</dbReference>
<evidence type="ECO:0000259" key="5">
    <source>
        <dbReference type="PROSITE" id="PS50977"/>
    </source>
</evidence>
<dbReference type="RefSeq" id="WP_329775514.1">
    <property type="nucleotide sequence ID" value="NZ_JAYDYW010000007.1"/>
</dbReference>
<dbReference type="Proteomes" id="UP001310248">
    <property type="component" value="Unassembled WGS sequence"/>
</dbReference>
<reference evidence="6 7" key="2">
    <citation type="submission" date="2023-12" db="EMBL/GenBank/DDBJ databases">
        <authorList>
            <consortium name="Cladostephus spongiosus"/>
            <person name="Lorente B."/>
            <person name="Cabral C."/>
            <person name="Frias J."/>
            <person name="Faria J."/>
            <person name="Toubarro D."/>
        </authorList>
    </citation>
    <scope>NUCLEOTIDE SEQUENCE [LARGE SCALE GENOMIC DNA]</scope>
    <source>
        <strain evidence="6 7">ZMCS4</strain>
    </source>
</reference>
<keyword evidence="2 4" id="KW-0238">DNA-binding</keyword>
<evidence type="ECO:0000256" key="4">
    <source>
        <dbReference type="PROSITE-ProRule" id="PRU00335"/>
    </source>
</evidence>
<evidence type="ECO:0000256" key="3">
    <source>
        <dbReference type="ARBA" id="ARBA00023163"/>
    </source>
</evidence>
<proteinExistence type="predicted"/>
<name>A0ABU7G4P4_9ALTE</name>
<dbReference type="PRINTS" id="PR00455">
    <property type="entry name" value="HTHTETR"/>
</dbReference>
<dbReference type="InterPro" id="IPR009057">
    <property type="entry name" value="Homeodomain-like_sf"/>
</dbReference>
<dbReference type="Gene3D" id="1.10.357.10">
    <property type="entry name" value="Tetracycline Repressor, domain 2"/>
    <property type="match status" value="1"/>
</dbReference>
<gene>
    <name evidence="6" type="ORF">SNR37_003823</name>
</gene>